<evidence type="ECO:0000256" key="7">
    <source>
        <dbReference type="ARBA" id="ARBA00023004"/>
    </source>
</evidence>
<dbReference type="GO" id="GO:0005758">
    <property type="term" value="C:mitochondrial intermembrane space"/>
    <property type="evidence" value="ECO:0007669"/>
    <property type="project" value="UniProtKB-SubCell"/>
</dbReference>
<dbReference type="HAMAP" id="MF_03115">
    <property type="entry name" value="Anamorsin"/>
    <property type="match status" value="1"/>
</dbReference>
<dbReference type="GO" id="GO:0051539">
    <property type="term" value="F:4 iron, 4 sulfur cluster binding"/>
    <property type="evidence" value="ECO:0007669"/>
    <property type="project" value="UniProtKB-KW"/>
</dbReference>
<keyword evidence="8 10" id="KW-0411">Iron-sulfur</keyword>
<feature type="binding site" evidence="10">
    <location>
        <position position="262"/>
    </location>
    <ligand>
        <name>[2Fe-2S] cluster</name>
        <dbReference type="ChEBI" id="CHEBI:190135"/>
    </ligand>
</feature>
<dbReference type="PANTHER" id="PTHR13273">
    <property type="entry name" value="ANAMORSIN"/>
    <property type="match status" value="1"/>
</dbReference>
<feature type="binding site" evidence="10">
    <location>
        <position position="250"/>
    </location>
    <ligand>
        <name>[2Fe-2S] cluster</name>
        <dbReference type="ChEBI" id="CHEBI:190135"/>
    </ligand>
</feature>
<evidence type="ECO:0000256" key="8">
    <source>
        <dbReference type="ARBA" id="ARBA00023014"/>
    </source>
</evidence>
<evidence type="ECO:0000256" key="9">
    <source>
        <dbReference type="ARBA" id="ARBA00023128"/>
    </source>
</evidence>
<evidence type="ECO:0000256" key="1">
    <source>
        <dbReference type="ARBA" id="ARBA00001966"/>
    </source>
</evidence>
<comment type="domain">
    <text evidence="10">The twin Cx2C motifs are involved in the recognition by the mitochondrial MIA40-ERV1 disulfide relay system. The formation of 2 disulfide bonds in the Cx2C motifs through dithiol/disulfide exchange reactions effectively traps the protein in the mitochondrial intermembrane space.</text>
</comment>
<dbReference type="InterPro" id="IPR029063">
    <property type="entry name" value="SAM-dependent_MTases_sf"/>
</dbReference>
<comment type="caution">
    <text evidence="10">Lacks conserved residue(s) required for the propagation of feature annotation.</text>
</comment>
<dbReference type="InterPro" id="IPR049011">
    <property type="entry name" value="Anamorsin_N_metazoan"/>
</dbReference>
<evidence type="ECO:0000256" key="6">
    <source>
        <dbReference type="ARBA" id="ARBA00022723"/>
    </source>
</evidence>
<keyword evidence="3 10" id="KW-0004">4Fe-4S</keyword>
<dbReference type="InterPro" id="IPR046408">
    <property type="entry name" value="CIAPIN1"/>
</dbReference>
<proteinExistence type="inferred from homology"/>
<evidence type="ECO:0000256" key="3">
    <source>
        <dbReference type="ARBA" id="ARBA00022485"/>
    </source>
</evidence>
<feature type="region of interest" description="Fe-S binding site B" evidence="10">
    <location>
        <begin position="284"/>
        <end position="298"/>
    </location>
</feature>
<comment type="domain">
    <text evidence="10">The C-terminal domain binds 2 Fe-S clusters but is otherwise mostly in an intrinsically disordered conformation.</text>
</comment>
<feature type="binding site" evidence="10">
    <location>
        <position position="287"/>
    </location>
    <ligand>
        <name>[4Fe-4S] cluster</name>
        <dbReference type="ChEBI" id="CHEBI:49883"/>
    </ligand>
</feature>
<dbReference type="OrthoDB" id="311633at2759"/>
<dbReference type="Pfam" id="PF20922">
    <property type="entry name" value="Anamorsin_N"/>
    <property type="match status" value="1"/>
</dbReference>
<comment type="similarity">
    <text evidence="2 10">Belongs to the anamorsin family.</text>
</comment>
<feature type="binding site" evidence="10">
    <location>
        <position position="284"/>
    </location>
    <ligand>
        <name>[4Fe-4S] cluster</name>
        <dbReference type="ChEBI" id="CHEBI:49883"/>
    </ligand>
</feature>
<reference evidence="13" key="1">
    <citation type="submission" date="2021-06" db="EMBL/GenBank/DDBJ databases">
        <authorList>
            <person name="Kallberg Y."/>
            <person name="Tangrot J."/>
            <person name="Rosling A."/>
        </authorList>
    </citation>
    <scope>NUCLEOTIDE SEQUENCE</scope>
    <source>
        <strain evidence="13">FL130A</strain>
    </source>
</reference>
<comment type="subcellular location">
    <subcellularLocation>
        <location evidence="10">Cytoplasm</location>
    </subcellularLocation>
    <subcellularLocation>
        <location evidence="10">Mitochondrion intermembrane space</location>
    </subcellularLocation>
</comment>
<keyword evidence="5 10" id="KW-0001">2Fe-2S</keyword>
<sequence length="325" mass="35885">MPSDKYEPGNKILLIGSSNTKPEQIEKTRIEYLDQVTETGTVDTKTLEQLNHETLPKSTYNAVHANNFSPIAFQHTPKQLTQLASTLIPGGILHLKEPILLSPRSSADGIEIPVTRTTQTLIIELKLAGFVDFNVKRAAKVEREELSYIVEYVWGFTGDTRNQLIDSLYGQLHIVAIDAKKPDYDVGTSFALPRKVLNGVKSDNNNKAAIWTLSVDDGEDEFGELENEDILLDEQDLVKPDKSSLIRPDCETNGKRKACKNCSCGLAEQLEVETKLKNPPISSCGNCSLGDAFRCSTCPYLGMPAFKPGEKVTLAGNLMQDDIEI</sequence>
<evidence type="ECO:0000256" key="2">
    <source>
        <dbReference type="ARBA" id="ARBA00008169"/>
    </source>
</evidence>
<evidence type="ECO:0000259" key="12">
    <source>
        <dbReference type="Pfam" id="PF20922"/>
    </source>
</evidence>
<evidence type="ECO:0000313" key="13">
    <source>
        <dbReference type="EMBL" id="CAG8634822.1"/>
    </source>
</evidence>
<dbReference type="InterPro" id="IPR007785">
    <property type="entry name" value="Anamorsin"/>
</dbReference>
<feature type="short sequence motif" description="Cx2C motif 1" evidence="10">
    <location>
        <begin position="284"/>
        <end position="287"/>
    </location>
</feature>
<feature type="binding site" evidence="10">
    <location>
        <position position="298"/>
    </location>
    <ligand>
        <name>[4Fe-4S] cluster</name>
        <dbReference type="ChEBI" id="CHEBI:49883"/>
    </ligand>
</feature>
<evidence type="ECO:0000256" key="4">
    <source>
        <dbReference type="ARBA" id="ARBA00022490"/>
    </source>
</evidence>
<comment type="cofactor">
    <cofactor evidence="10">
        <name>[2Fe-2S] cluster</name>
        <dbReference type="ChEBI" id="CHEBI:190135"/>
    </cofactor>
</comment>
<dbReference type="Proteomes" id="UP000789508">
    <property type="component" value="Unassembled WGS sequence"/>
</dbReference>
<keyword evidence="9 10" id="KW-0496">Mitochondrion</keyword>
<dbReference type="GO" id="GO:0016226">
    <property type="term" value="P:iron-sulfur cluster assembly"/>
    <property type="evidence" value="ECO:0007669"/>
    <property type="project" value="UniProtKB-UniRule"/>
</dbReference>
<evidence type="ECO:0000256" key="5">
    <source>
        <dbReference type="ARBA" id="ARBA00022714"/>
    </source>
</evidence>
<protein>
    <submittedName>
        <fullName evidence="13">2660_t:CDS:1</fullName>
    </submittedName>
</protein>
<dbReference type="GO" id="GO:0009055">
    <property type="term" value="F:electron transfer activity"/>
    <property type="evidence" value="ECO:0007669"/>
    <property type="project" value="UniProtKB-UniRule"/>
</dbReference>
<dbReference type="Pfam" id="PF05093">
    <property type="entry name" value="CIAPIN1"/>
    <property type="match status" value="1"/>
</dbReference>
<dbReference type="EMBL" id="CAJVPS010007429">
    <property type="protein sequence ID" value="CAG8634822.1"/>
    <property type="molecule type" value="Genomic_DNA"/>
</dbReference>
<feature type="binding site" evidence="10">
    <location>
        <position position="295"/>
    </location>
    <ligand>
        <name>[4Fe-4S] cluster</name>
        <dbReference type="ChEBI" id="CHEBI:49883"/>
    </ligand>
</feature>
<feature type="domain" description="Anamorsin C-terminal" evidence="11">
    <location>
        <begin position="281"/>
        <end position="314"/>
    </location>
</feature>
<comment type="cofactor">
    <cofactor evidence="1 10">
        <name>[4Fe-4S] cluster</name>
        <dbReference type="ChEBI" id="CHEBI:49883"/>
    </cofactor>
</comment>
<feature type="short sequence motif" description="Cx2C motif 2" evidence="10">
    <location>
        <begin position="295"/>
        <end position="298"/>
    </location>
</feature>
<dbReference type="AlphaFoldDB" id="A0A9N9DGR2"/>
<name>A0A9N9DGR2_9GLOM</name>
<dbReference type="GO" id="GO:0051537">
    <property type="term" value="F:2 iron, 2 sulfur cluster binding"/>
    <property type="evidence" value="ECO:0007669"/>
    <property type="project" value="UniProtKB-UniRule"/>
</dbReference>
<feature type="domain" description="Anamorsin N-terminal" evidence="12">
    <location>
        <begin position="9"/>
        <end position="189"/>
    </location>
</feature>
<accession>A0A9N9DGR2</accession>
<organism evidence="13 14">
    <name type="scientific">Ambispora leptoticha</name>
    <dbReference type="NCBI Taxonomy" id="144679"/>
    <lineage>
        <taxon>Eukaryota</taxon>
        <taxon>Fungi</taxon>
        <taxon>Fungi incertae sedis</taxon>
        <taxon>Mucoromycota</taxon>
        <taxon>Glomeromycotina</taxon>
        <taxon>Glomeromycetes</taxon>
        <taxon>Archaeosporales</taxon>
        <taxon>Ambisporaceae</taxon>
        <taxon>Ambispora</taxon>
    </lineage>
</organism>
<evidence type="ECO:0000259" key="11">
    <source>
        <dbReference type="Pfam" id="PF05093"/>
    </source>
</evidence>
<keyword evidence="14" id="KW-1185">Reference proteome</keyword>
<feature type="binding site" evidence="10">
    <location>
        <position position="264"/>
    </location>
    <ligand>
        <name>[2Fe-2S] cluster</name>
        <dbReference type="ChEBI" id="CHEBI:190135"/>
    </ligand>
</feature>
<dbReference type="PANTHER" id="PTHR13273:SF14">
    <property type="entry name" value="ANAMORSIN"/>
    <property type="match status" value="1"/>
</dbReference>
<feature type="binding site" evidence="10">
    <location>
        <position position="259"/>
    </location>
    <ligand>
        <name>[2Fe-2S] cluster</name>
        <dbReference type="ChEBI" id="CHEBI:190135"/>
    </ligand>
</feature>
<dbReference type="GO" id="GO:0046872">
    <property type="term" value="F:metal ion binding"/>
    <property type="evidence" value="ECO:0007669"/>
    <property type="project" value="UniProtKB-KW"/>
</dbReference>
<keyword evidence="6 10" id="KW-0479">Metal-binding</keyword>
<gene>
    <name evidence="13" type="ORF">ALEPTO_LOCUS9501</name>
</gene>
<keyword evidence="7 10" id="KW-0408">Iron</keyword>
<evidence type="ECO:0000256" key="10">
    <source>
        <dbReference type="HAMAP-Rule" id="MF_03115"/>
    </source>
</evidence>
<comment type="domain">
    <text evidence="10">The N-terminal domain has structural similarity with S-adenosyl-L-methionine-dependent methyltransferases, but does not bind S-adenosyl-L-methionine. It is required for correct assembly of the 2 Fe-S clusters.</text>
</comment>
<comment type="caution">
    <text evidence="13">The sequence shown here is derived from an EMBL/GenBank/DDBJ whole genome shotgun (WGS) entry which is preliminary data.</text>
</comment>
<evidence type="ECO:0000313" key="14">
    <source>
        <dbReference type="Proteomes" id="UP000789508"/>
    </source>
</evidence>
<dbReference type="Gene3D" id="3.40.50.150">
    <property type="entry name" value="Vaccinia Virus protein VP39"/>
    <property type="match status" value="1"/>
</dbReference>
<keyword evidence="4 10" id="KW-0963">Cytoplasm</keyword>